<evidence type="ECO:0000256" key="1">
    <source>
        <dbReference type="SAM" id="MobiDB-lite"/>
    </source>
</evidence>
<keyword evidence="3" id="KW-1185">Reference proteome</keyword>
<accession>A0A4Z2FPY0</accession>
<dbReference type="AlphaFoldDB" id="A0A4Z2FPY0"/>
<gene>
    <name evidence="2" type="ORF">EYF80_046610</name>
</gene>
<dbReference type="Proteomes" id="UP000314294">
    <property type="component" value="Unassembled WGS sequence"/>
</dbReference>
<organism evidence="2 3">
    <name type="scientific">Liparis tanakae</name>
    <name type="common">Tanaka's snailfish</name>
    <dbReference type="NCBI Taxonomy" id="230148"/>
    <lineage>
        <taxon>Eukaryota</taxon>
        <taxon>Metazoa</taxon>
        <taxon>Chordata</taxon>
        <taxon>Craniata</taxon>
        <taxon>Vertebrata</taxon>
        <taxon>Euteleostomi</taxon>
        <taxon>Actinopterygii</taxon>
        <taxon>Neopterygii</taxon>
        <taxon>Teleostei</taxon>
        <taxon>Neoteleostei</taxon>
        <taxon>Acanthomorphata</taxon>
        <taxon>Eupercaria</taxon>
        <taxon>Perciformes</taxon>
        <taxon>Cottioidei</taxon>
        <taxon>Cottales</taxon>
        <taxon>Liparidae</taxon>
        <taxon>Liparis</taxon>
    </lineage>
</organism>
<evidence type="ECO:0000313" key="2">
    <source>
        <dbReference type="EMBL" id="TNN43199.1"/>
    </source>
</evidence>
<reference evidence="2 3" key="1">
    <citation type="submission" date="2019-03" db="EMBL/GenBank/DDBJ databases">
        <title>First draft genome of Liparis tanakae, snailfish: a comprehensive survey of snailfish specific genes.</title>
        <authorList>
            <person name="Kim W."/>
            <person name="Song I."/>
            <person name="Jeong J.-H."/>
            <person name="Kim D."/>
            <person name="Kim S."/>
            <person name="Ryu S."/>
            <person name="Song J.Y."/>
            <person name="Lee S.K."/>
        </authorList>
    </citation>
    <scope>NUCLEOTIDE SEQUENCE [LARGE SCALE GENOMIC DNA]</scope>
    <source>
        <tissue evidence="2">Muscle</tissue>
    </source>
</reference>
<proteinExistence type="predicted"/>
<dbReference type="EMBL" id="SRLO01000982">
    <property type="protein sequence ID" value="TNN43199.1"/>
    <property type="molecule type" value="Genomic_DNA"/>
</dbReference>
<evidence type="ECO:0000313" key="3">
    <source>
        <dbReference type="Proteomes" id="UP000314294"/>
    </source>
</evidence>
<comment type="caution">
    <text evidence="2">The sequence shown here is derived from an EMBL/GenBank/DDBJ whole genome shotgun (WGS) entry which is preliminary data.</text>
</comment>
<feature type="compositionally biased region" description="Gly residues" evidence="1">
    <location>
        <begin position="102"/>
        <end position="114"/>
    </location>
</feature>
<sequence length="114" mass="11318">MNQSGDTGKTITGTGTVDGENVYDAHKVAPVGPVDHVDRIFAVGQQPAVMLEEPLDVCVRAGPIVWGVDLLEGNPLIGTLSGCQRPSCGTGRGPPQGPAQQGSGGGGGLGGTVG</sequence>
<name>A0A4Z2FPY0_9TELE</name>
<protein>
    <submittedName>
        <fullName evidence="2">Uncharacterized protein</fullName>
    </submittedName>
</protein>
<feature type="region of interest" description="Disordered" evidence="1">
    <location>
        <begin position="84"/>
        <end position="114"/>
    </location>
</feature>